<dbReference type="RefSeq" id="WP_157612036.1">
    <property type="nucleotide sequence ID" value="NZ_CP046622.1"/>
</dbReference>
<keyword evidence="1" id="KW-0472">Membrane</keyword>
<accession>A0A6I6HF64</accession>
<dbReference type="AlphaFoldDB" id="A0A6I6HF64"/>
<dbReference type="Proteomes" id="UP000425817">
    <property type="component" value="Chromosome"/>
</dbReference>
<protein>
    <submittedName>
        <fullName evidence="2">Uncharacterized protein</fullName>
    </submittedName>
</protein>
<dbReference type="EMBL" id="CP046622">
    <property type="protein sequence ID" value="QGW80848.1"/>
    <property type="molecule type" value="Genomic_DNA"/>
</dbReference>
<proteinExistence type="predicted"/>
<feature type="transmembrane region" description="Helical" evidence="1">
    <location>
        <begin position="6"/>
        <end position="23"/>
    </location>
</feature>
<sequence>MAEEEAAAVFFIGIGGAEVTAAVRPTVLDGGRPASAVLVALLAGADASGGAADFAGLTGFFATVAALAVGVAGFFGALFSFVAGAFAAEEIFFAAGTAGFAATALVAADLVAGIALAAGFFTVTGSLNELERAFTGCLLPREPLRG</sequence>
<name>A0A6I6HF64_VARPD</name>
<organism evidence="2 3">
    <name type="scientific">Variovorax paradoxus</name>
    <dbReference type="NCBI Taxonomy" id="34073"/>
    <lineage>
        <taxon>Bacteria</taxon>
        <taxon>Pseudomonadati</taxon>
        <taxon>Pseudomonadota</taxon>
        <taxon>Betaproteobacteria</taxon>
        <taxon>Burkholderiales</taxon>
        <taxon>Comamonadaceae</taxon>
        <taxon>Variovorax</taxon>
    </lineage>
</organism>
<evidence type="ECO:0000313" key="2">
    <source>
        <dbReference type="EMBL" id="QGW80848.1"/>
    </source>
</evidence>
<reference evidence="2 3" key="1">
    <citation type="submission" date="2019-12" db="EMBL/GenBank/DDBJ databases">
        <title>Hybrid Genome Assemblies of two High G+C Isolates from Undergraduate Microbiology Courses.</title>
        <authorList>
            <person name="Ne Ville C.J."/>
            <person name="Enright D."/>
            <person name="Hernandez I."/>
            <person name="Dodsworth J."/>
            <person name="Orwin P.M."/>
        </authorList>
    </citation>
    <scope>NUCLEOTIDE SEQUENCE [LARGE SCALE GENOMIC DNA]</scope>
    <source>
        <strain evidence="2 3">CSUSB</strain>
    </source>
</reference>
<gene>
    <name evidence="2" type="ORF">GOQ09_04290</name>
</gene>
<evidence type="ECO:0000313" key="3">
    <source>
        <dbReference type="Proteomes" id="UP000425817"/>
    </source>
</evidence>
<feature type="transmembrane region" description="Helical" evidence="1">
    <location>
        <begin position="60"/>
        <end position="88"/>
    </location>
</feature>
<keyword evidence="1" id="KW-0812">Transmembrane</keyword>
<keyword evidence="1" id="KW-1133">Transmembrane helix</keyword>
<feature type="transmembrane region" description="Helical" evidence="1">
    <location>
        <begin position="100"/>
        <end position="121"/>
    </location>
</feature>
<evidence type="ECO:0000256" key="1">
    <source>
        <dbReference type="SAM" id="Phobius"/>
    </source>
</evidence>